<proteinExistence type="inferred from homology"/>
<dbReference type="GO" id="GO:0032922">
    <property type="term" value="P:circadian regulation of gene expression"/>
    <property type="evidence" value="ECO:0007669"/>
    <property type="project" value="TreeGrafter"/>
</dbReference>
<evidence type="ECO:0000256" key="7">
    <source>
        <dbReference type="ARBA" id="ARBA00022741"/>
    </source>
</evidence>
<dbReference type="Proteomes" id="UP001162480">
    <property type="component" value="Chromosome 4"/>
</dbReference>
<keyword evidence="5" id="KW-0963">Cytoplasm</keyword>
<evidence type="ECO:0000256" key="1">
    <source>
        <dbReference type="ARBA" id="ARBA00004123"/>
    </source>
</evidence>
<feature type="site" description="Electron transfer via tryptophanyl radical" evidence="12">
    <location>
        <position position="427"/>
    </location>
</feature>
<sequence>MSGISGSACVLPSIMSMNDCNGVMKHEKKQKIAVHWFRHGQRLHDNPALVNALKDCDEFYPVFIFDGEVAGTKLCGFNRWRFLLENLKDLDESFAEYGGRLYTFQGDPVDVFKNLQKEWGITHITAEIDPEPIWLERDDAVKKFCQKSGIECDFFTSHTLWDPQLLLKKNGGTPPLTFELFQLVTSSLGPPLRPLDTPNFEGVKMPLPENHDKFAVPTLKSLGIHPEFEEQKNPINVFIGGEKRALVLLKARLEKEAQSFRHGQCLPNHQEQPELLARAVSLSPYLRFGCVSIRKTYWDICDTYKKIKNVEAPNEIVCQLYWREYFYIMSIDNINFDKIENNPYCLKINWQYNEEFLKKWELGQTGYPWIDAIMNQLRFEGWNHHVGRHAVSCFLTRGDLWVSWEDGLNTFLKYQLDADWSVCAGNWMWVSSSAFEKALQCPTCYSPVMYGMRMDRNGDFVKTYVPVLKDMPLKYLFCPWKAPLEIQEKANCIIGKDYPEPIVMHRDASKQNMAKMYKVKEHLLHQDVPHCGPTNETEVWKFAWLPPIEHHDLAHNI</sequence>
<dbReference type="InterPro" id="IPR036155">
    <property type="entry name" value="Crypto/Photolyase_N_sf"/>
</dbReference>
<dbReference type="GO" id="GO:0043153">
    <property type="term" value="P:entrainment of circadian clock by photoperiod"/>
    <property type="evidence" value="ECO:0007669"/>
    <property type="project" value="TreeGrafter"/>
</dbReference>
<evidence type="ECO:0000256" key="6">
    <source>
        <dbReference type="ARBA" id="ARBA00022630"/>
    </source>
</evidence>
<comment type="similarity">
    <text evidence="3">Belongs to the DNA photolyase class-1 family.</text>
</comment>
<feature type="binding site" evidence="11">
    <location>
        <begin position="319"/>
        <end position="326"/>
    </location>
    <ligand>
        <name>FAD</name>
        <dbReference type="ChEBI" id="CHEBI:57692"/>
    </ligand>
</feature>
<dbReference type="SUPFAM" id="SSF48173">
    <property type="entry name" value="Cryptochrome/photolyase FAD-binding domain"/>
    <property type="match status" value="1"/>
</dbReference>
<gene>
    <name evidence="14" type="ORF">OCTVUL_1B013722</name>
</gene>
<dbReference type="PROSITE" id="PS51645">
    <property type="entry name" value="PHR_CRY_ALPHA_BETA"/>
    <property type="match status" value="1"/>
</dbReference>
<dbReference type="InterPro" id="IPR002081">
    <property type="entry name" value="Cryptochrome/DNA_photolyase_1"/>
</dbReference>
<keyword evidence="8 11" id="KW-0274">FAD</keyword>
<dbReference type="PANTHER" id="PTHR11455:SF17">
    <property type="entry name" value="CRYPTOCHROME-1"/>
    <property type="match status" value="1"/>
</dbReference>
<evidence type="ECO:0000256" key="9">
    <source>
        <dbReference type="ARBA" id="ARBA00023170"/>
    </source>
</evidence>
<feature type="domain" description="Photolyase/cryptochrome alpha/beta" evidence="13">
    <location>
        <begin position="31"/>
        <end position="160"/>
    </location>
</feature>
<dbReference type="Pfam" id="PF03441">
    <property type="entry name" value="FAD_binding_7"/>
    <property type="match status" value="1"/>
</dbReference>
<dbReference type="Gene3D" id="1.10.579.10">
    <property type="entry name" value="DNA Cyclobutane Dipyrimidine Photolyase, subunit A, domain 3"/>
    <property type="match status" value="1"/>
</dbReference>
<evidence type="ECO:0000313" key="14">
    <source>
        <dbReference type="EMBL" id="CAI9721928.1"/>
    </source>
</evidence>
<dbReference type="Gene3D" id="3.40.50.620">
    <property type="entry name" value="HUPs"/>
    <property type="match status" value="1"/>
</dbReference>
<dbReference type="EMBL" id="OX597817">
    <property type="protein sequence ID" value="CAI9721928.1"/>
    <property type="molecule type" value="Genomic_DNA"/>
</dbReference>
<comment type="cofactor">
    <cofactor evidence="11">
        <name>FAD</name>
        <dbReference type="ChEBI" id="CHEBI:57692"/>
    </cofactor>
    <text evidence="11">Binds 1 FAD per subunit.</text>
</comment>
<dbReference type="PANTHER" id="PTHR11455">
    <property type="entry name" value="CRYPTOCHROME"/>
    <property type="match status" value="1"/>
</dbReference>
<keyword evidence="6 11" id="KW-0285">Flavoprotein</keyword>
<feature type="site" description="Electron transfer via tryptophanyl radical" evidence="12">
    <location>
        <position position="350"/>
    </location>
</feature>
<dbReference type="InterPro" id="IPR014729">
    <property type="entry name" value="Rossmann-like_a/b/a_fold"/>
</dbReference>
<evidence type="ECO:0000256" key="12">
    <source>
        <dbReference type="PIRSR" id="PIRSR602081-2"/>
    </source>
</evidence>
<dbReference type="Gene3D" id="1.25.40.80">
    <property type="match status" value="1"/>
</dbReference>
<evidence type="ECO:0000259" key="13">
    <source>
        <dbReference type="PROSITE" id="PS51645"/>
    </source>
</evidence>
<accession>A0AA36F478</accession>
<evidence type="ECO:0000313" key="15">
    <source>
        <dbReference type="Proteomes" id="UP001162480"/>
    </source>
</evidence>
<evidence type="ECO:0000256" key="3">
    <source>
        <dbReference type="ARBA" id="ARBA00005862"/>
    </source>
</evidence>
<keyword evidence="10" id="KW-0539">Nucleus</keyword>
<protein>
    <recommendedName>
        <fullName evidence="4">Cryptochrome-1</fullName>
    </recommendedName>
</protein>
<dbReference type="Pfam" id="PF00875">
    <property type="entry name" value="DNA_photolyase"/>
    <property type="match status" value="1"/>
</dbReference>
<dbReference type="GO" id="GO:0003677">
    <property type="term" value="F:DNA binding"/>
    <property type="evidence" value="ECO:0007669"/>
    <property type="project" value="TreeGrafter"/>
</dbReference>
<feature type="binding site" evidence="11">
    <location>
        <begin position="417"/>
        <end position="419"/>
    </location>
    <ligand>
        <name>FAD</name>
        <dbReference type="ChEBI" id="CHEBI:57692"/>
    </ligand>
</feature>
<dbReference type="SUPFAM" id="SSF52425">
    <property type="entry name" value="Cryptochrome/photolyase, N-terminal domain"/>
    <property type="match status" value="1"/>
</dbReference>
<evidence type="ECO:0000256" key="2">
    <source>
        <dbReference type="ARBA" id="ARBA00004556"/>
    </source>
</evidence>
<dbReference type="GO" id="GO:0071949">
    <property type="term" value="F:FAD binding"/>
    <property type="evidence" value="ECO:0007669"/>
    <property type="project" value="TreeGrafter"/>
</dbReference>
<dbReference type="InterPro" id="IPR005101">
    <property type="entry name" value="Cryptochr/Photolyase_FAD-bd"/>
</dbReference>
<dbReference type="GO" id="GO:0005634">
    <property type="term" value="C:nucleus"/>
    <property type="evidence" value="ECO:0007669"/>
    <property type="project" value="UniProtKB-SubCell"/>
</dbReference>
<evidence type="ECO:0000256" key="11">
    <source>
        <dbReference type="PIRSR" id="PIRSR602081-1"/>
    </source>
</evidence>
<dbReference type="InterPro" id="IPR036134">
    <property type="entry name" value="Crypto/Photolyase_FAD-like_sf"/>
</dbReference>
<dbReference type="InterPro" id="IPR006050">
    <property type="entry name" value="DNA_photolyase_N"/>
</dbReference>
<feature type="site" description="Electron transfer via tryptophanyl radical" evidence="12">
    <location>
        <position position="404"/>
    </location>
</feature>
<evidence type="ECO:0000256" key="10">
    <source>
        <dbReference type="ARBA" id="ARBA00023242"/>
    </source>
</evidence>
<keyword evidence="15" id="KW-1185">Reference proteome</keyword>
<comment type="subcellular location">
    <subcellularLocation>
        <location evidence="2">Cytoplasm</location>
        <location evidence="2">Perinuclear region</location>
    </subcellularLocation>
    <subcellularLocation>
        <location evidence="1">Nucleus</location>
    </subcellularLocation>
</comment>
<evidence type="ECO:0000256" key="5">
    <source>
        <dbReference type="ARBA" id="ARBA00022490"/>
    </source>
</evidence>
<dbReference type="GO" id="GO:0048471">
    <property type="term" value="C:perinuclear region of cytoplasm"/>
    <property type="evidence" value="ECO:0007669"/>
    <property type="project" value="UniProtKB-SubCell"/>
</dbReference>
<reference evidence="14" key="1">
    <citation type="submission" date="2023-08" db="EMBL/GenBank/DDBJ databases">
        <authorList>
            <person name="Alioto T."/>
            <person name="Alioto T."/>
            <person name="Gomez Garrido J."/>
        </authorList>
    </citation>
    <scope>NUCLEOTIDE SEQUENCE</scope>
</reference>
<evidence type="ECO:0000256" key="8">
    <source>
        <dbReference type="ARBA" id="ARBA00022827"/>
    </source>
</evidence>
<keyword evidence="9" id="KW-0675">Receptor</keyword>
<evidence type="ECO:0000256" key="4">
    <source>
        <dbReference type="ARBA" id="ARBA00021159"/>
    </source>
</evidence>
<name>A0AA36F478_OCTVU</name>
<dbReference type="GO" id="GO:0045892">
    <property type="term" value="P:negative regulation of DNA-templated transcription"/>
    <property type="evidence" value="ECO:0007669"/>
    <property type="project" value="TreeGrafter"/>
</dbReference>
<organism evidence="14 15">
    <name type="scientific">Octopus vulgaris</name>
    <name type="common">Common octopus</name>
    <dbReference type="NCBI Taxonomy" id="6645"/>
    <lineage>
        <taxon>Eukaryota</taxon>
        <taxon>Metazoa</taxon>
        <taxon>Spiralia</taxon>
        <taxon>Lophotrochozoa</taxon>
        <taxon>Mollusca</taxon>
        <taxon>Cephalopoda</taxon>
        <taxon>Coleoidea</taxon>
        <taxon>Octopodiformes</taxon>
        <taxon>Octopoda</taxon>
        <taxon>Incirrata</taxon>
        <taxon>Octopodidae</taxon>
        <taxon>Octopus</taxon>
    </lineage>
</organism>
<keyword evidence="7" id="KW-0547">Nucleotide-binding</keyword>
<dbReference type="AlphaFoldDB" id="A0AA36F478"/>